<dbReference type="PANTHER" id="PTHR45896:SF1">
    <property type="entry name" value="N-ALPHA-ACETYLTRANSFERASE 30"/>
    <property type="match status" value="1"/>
</dbReference>
<keyword evidence="1" id="KW-0808">Transferase</keyword>
<proteinExistence type="inferred from homology"/>
<dbReference type="EMBL" id="UYRV01026735">
    <property type="protein sequence ID" value="VDK79785.1"/>
    <property type="molecule type" value="Genomic_DNA"/>
</dbReference>
<evidence type="ECO:0000256" key="2">
    <source>
        <dbReference type="ARBA" id="ARBA00023315"/>
    </source>
</evidence>
<gene>
    <name evidence="5" type="ORF">CGOC_LOCUS7617</name>
</gene>
<dbReference type="PANTHER" id="PTHR45896">
    <property type="entry name" value="N-ALPHA-ACETYLTRANSFERASE 30"/>
    <property type="match status" value="1"/>
</dbReference>
<dbReference type="GO" id="GO:0031417">
    <property type="term" value="C:NatC complex"/>
    <property type="evidence" value="ECO:0007669"/>
    <property type="project" value="TreeGrafter"/>
</dbReference>
<dbReference type="InterPro" id="IPR000182">
    <property type="entry name" value="GNAT_dom"/>
</dbReference>
<dbReference type="AlphaFoldDB" id="A0A3P6TFY5"/>
<dbReference type="InterPro" id="IPR044542">
    <property type="entry name" value="NAA30-like"/>
</dbReference>
<reference evidence="5 6" key="1">
    <citation type="submission" date="2018-11" db="EMBL/GenBank/DDBJ databases">
        <authorList>
            <consortium name="Pathogen Informatics"/>
        </authorList>
    </citation>
    <scope>NUCLEOTIDE SEQUENCE [LARGE SCALE GENOMIC DNA]</scope>
</reference>
<evidence type="ECO:0000256" key="1">
    <source>
        <dbReference type="ARBA" id="ARBA00022679"/>
    </source>
</evidence>
<comment type="similarity">
    <text evidence="3">Belongs to the acetyltransferase family. MAK3 subfamily.</text>
</comment>
<dbReference type="GO" id="GO:0004596">
    <property type="term" value="F:protein-N-terminal amino-acid acetyltransferase activity"/>
    <property type="evidence" value="ECO:0007669"/>
    <property type="project" value="InterPro"/>
</dbReference>
<dbReference type="SUPFAM" id="SSF55729">
    <property type="entry name" value="Acyl-CoA N-acyltransferases (Nat)"/>
    <property type="match status" value="1"/>
</dbReference>
<organism evidence="5 6">
    <name type="scientific">Cylicostephanus goldi</name>
    <name type="common">Nematode worm</name>
    <dbReference type="NCBI Taxonomy" id="71465"/>
    <lineage>
        <taxon>Eukaryota</taxon>
        <taxon>Metazoa</taxon>
        <taxon>Ecdysozoa</taxon>
        <taxon>Nematoda</taxon>
        <taxon>Chromadorea</taxon>
        <taxon>Rhabditida</taxon>
        <taxon>Rhabditina</taxon>
        <taxon>Rhabditomorpha</taxon>
        <taxon>Strongyloidea</taxon>
        <taxon>Strongylidae</taxon>
        <taxon>Cylicostephanus</taxon>
    </lineage>
</organism>
<evidence type="ECO:0000313" key="6">
    <source>
        <dbReference type="Proteomes" id="UP000271889"/>
    </source>
</evidence>
<dbReference type="InterPro" id="IPR016181">
    <property type="entry name" value="Acyl_CoA_acyltransferase"/>
</dbReference>
<evidence type="ECO:0000259" key="4">
    <source>
        <dbReference type="PROSITE" id="PS51186"/>
    </source>
</evidence>
<dbReference type="Proteomes" id="UP000271889">
    <property type="component" value="Unassembled WGS sequence"/>
</dbReference>
<name>A0A3P6TFY5_CYLGO</name>
<sequence>MEAQGCDEVVLETEVTNVNAQRLYSNLGFIREKRLVRYAYSIVLLVKVLCEHIRLQILLEWWRRFSLEIIFLVAYGCRKESILRVDLVSAQSQTAVLTERCIYYLAQS</sequence>
<evidence type="ECO:0000256" key="3">
    <source>
        <dbReference type="ARBA" id="ARBA00024025"/>
    </source>
</evidence>
<keyword evidence="2" id="KW-0012">Acyltransferase</keyword>
<dbReference type="PROSITE" id="PS51186">
    <property type="entry name" value="GNAT"/>
    <property type="match status" value="1"/>
</dbReference>
<dbReference type="Gene3D" id="3.40.630.30">
    <property type="match status" value="1"/>
</dbReference>
<feature type="domain" description="N-acetyltransferase" evidence="4">
    <location>
        <begin position="1"/>
        <end position="60"/>
    </location>
</feature>
<keyword evidence="6" id="KW-1185">Reference proteome</keyword>
<accession>A0A3P6TFY5</accession>
<evidence type="ECO:0000313" key="5">
    <source>
        <dbReference type="EMBL" id="VDK79785.1"/>
    </source>
</evidence>
<dbReference type="OrthoDB" id="249099at2759"/>
<protein>
    <recommendedName>
        <fullName evidence="4">N-acetyltransferase domain-containing protein</fullName>
    </recommendedName>
</protein>